<protein>
    <submittedName>
        <fullName evidence="2">Uncharacterized protein</fullName>
    </submittedName>
</protein>
<dbReference type="Proteomes" id="UP001066276">
    <property type="component" value="Chromosome 11"/>
</dbReference>
<evidence type="ECO:0000313" key="3">
    <source>
        <dbReference type="Proteomes" id="UP001066276"/>
    </source>
</evidence>
<proteinExistence type="predicted"/>
<sequence length="121" mass="13457">MKTLGPAWSRSGDDRRRRSVLARSWPEGTPGHVPRPTGDASFYGRLKSSVAGRGDPFPRQRWQQRISRGRVLLLAPEEFCSRKGRSVPPATLGLNLNGNVLADEKEKEPPLGLWFLSVIPV</sequence>
<organism evidence="2 3">
    <name type="scientific">Pleurodeles waltl</name>
    <name type="common">Iberian ribbed newt</name>
    <dbReference type="NCBI Taxonomy" id="8319"/>
    <lineage>
        <taxon>Eukaryota</taxon>
        <taxon>Metazoa</taxon>
        <taxon>Chordata</taxon>
        <taxon>Craniata</taxon>
        <taxon>Vertebrata</taxon>
        <taxon>Euteleostomi</taxon>
        <taxon>Amphibia</taxon>
        <taxon>Batrachia</taxon>
        <taxon>Caudata</taxon>
        <taxon>Salamandroidea</taxon>
        <taxon>Salamandridae</taxon>
        <taxon>Pleurodelinae</taxon>
        <taxon>Pleurodeles</taxon>
    </lineage>
</organism>
<feature type="region of interest" description="Disordered" evidence="1">
    <location>
        <begin position="1"/>
        <end position="41"/>
    </location>
</feature>
<evidence type="ECO:0000256" key="1">
    <source>
        <dbReference type="SAM" id="MobiDB-lite"/>
    </source>
</evidence>
<comment type="caution">
    <text evidence="2">The sequence shown here is derived from an EMBL/GenBank/DDBJ whole genome shotgun (WGS) entry which is preliminary data.</text>
</comment>
<keyword evidence="3" id="KW-1185">Reference proteome</keyword>
<gene>
    <name evidence="2" type="ORF">NDU88_001951</name>
</gene>
<reference evidence="2" key="1">
    <citation type="journal article" date="2022" name="bioRxiv">
        <title>Sequencing and chromosome-scale assembly of the giantPleurodeles waltlgenome.</title>
        <authorList>
            <person name="Brown T."/>
            <person name="Elewa A."/>
            <person name="Iarovenko S."/>
            <person name="Subramanian E."/>
            <person name="Araus A.J."/>
            <person name="Petzold A."/>
            <person name="Susuki M."/>
            <person name="Suzuki K.-i.T."/>
            <person name="Hayashi T."/>
            <person name="Toyoda A."/>
            <person name="Oliveira C."/>
            <person name="Osipova E."/>
            <person name="Leigh N.D."/>
            <person name="Simon A."/>
            <person name="Yun M.H."/>
        </authorList>
    </citation>
    <scope>NUCLEOTIDE SEQUENCE</scope>
    <source>
        <strain evidence="2">20211129_DDA</strain>
        <tissue evidence="2">Liver</tissue>
    </source>
</reference>
<accession>A0AAV7LB33</accession>
<evidence type="ECO:0000313" key="2">
    <source>
        <dbReference type="EMBL" id="KAJ1088796.1"/>
    </source>
</evidence>
<dbReference type="AlphaFoldDB" id="A0AAV7LB33"/>
<dbReference type="EMBL" id="JANPWB010000015">
    <property type="protein sequence ID" value="KAJ1088796.1"/>
    <property type="molecule type" value="Genomic_DNA"/>
</dbReference>
<name>A0AAV7LB33_PLEWA</name>